<keyword evidence="5" id="KW-0456">Lyase</keyword>
<keyword evidence="2 7" id="KW-0812">Transmembrane</keyword>
<dbReference type="EMBL" id="LAZR01065516">
    <property type="protein sequence ID" value="KKK55380.1"/>
    <property type="molecule type" value="Genomic_DNA"/>
</dbReference>
<dbReference type="PANTHER" id="PTHR30518:SF2">
    <property type="entry name" value="ENDOLYTIC MUREIN TRANSGLYCOSYLASE"/>
    <property type="match status" value="1"/>
</dbReference>
<evidence type="ECO:0000256" key="2">
    <source>
        <dbReference type="ARBA" id="ARBA00022692"/>
    </source>
</evidence>
<dbReference type="PANTHER" id="PTHR30518">
    <property type="entry name" value="ENDOLYTIC MUREIN TRANSGLYCOSYLASE"/>
    <property type="match status" value="1"/>
</dbReference>
<evidence type="ECO:0000313" key="8">
    <source>
        <dbReference type="EMBL" id="KKK55380.1"/>
    </source>
</evidence>
<evidence type="ECO:0000256" key="5">
    <source>
        <dbReference type="ARBA" id="ARBA00023239"/>
    </source>
</evidence>
<evidence type="ECO:0008006" key="9">
    <source>
        <dbReference type="Google" id="ProtNLM"/>
    </source>
</evidence>
<evidence type="ECO:0000256" key="3">
    <source>
        <dbReference type="ARBA" id="ARBA00022989"/>
    </source>
</evidence>
<proteinExistence type="predicted"/>
<dbReference type="GO" id="GO:0071555">
    <property type="term" value="P:cell wall organization"/>
    <property type="evidence" value="ECO:0007669"/>
    <property type="project" value="UniProtKB-KW"/>
</dbReference>
<dbReference type="InterPro" id="IPR003770">
    <property type="entry name" value="MLTG-like"/>
</dbReference>
<accession>A0A0F8X3F2</accession>
<dbReference type="AlphaFoldDB" id="A0A0F8X3F2"/>
<evidence type="ECO:0000256" key="7">
    <source>
        <dbReference type="SAM" id="Phobius"/>
    </source>
</evidence>
<evidence type="ECO:0000256" key="6">
    <source>
        <dbReference type="ARBA" id="ARBA00023316"/>
    </source>
</evidence>
<keyword evidence="6" id="KW-0961">Cell wall biogenesis/degradation</keyword>
<dbReference type="GO" id="GO:0016829">
    <property type="term" value="F:lyase activity"/>
    <property type="evidence" value="ECO:0007669"/>
    <property type="project" value="UniProtKB-KW"/>
</dbReference>
<feature type="transmembrane region" description="Helical" evidence="7">
    <location>
        <begin position="6"/>
        <end position="24"/>
    </location>
</feature>
<gene>
    <name evidence="8" type="ORF">LCGC14_3075120</name>
</gene>
<dbReference type="Pfam" id="PF02618">
    <property type="entry name" value="YceG"/>
    <property type="match status" value="1"/>
</dbReference>
<evidence type="ECO:0000256" key="4">
    <source>
        <dbReference type="ARBA" id="ARBA00023136"/>
    </source>
</evidence>
<keyword evidence="4 7" id="KW-0472">Membrane</keyword>
<protein>
    <recommendedName>
        <fullName evidence="9">Aminodeoxychorismate lyase</fullName>
    </recommendedName>
</protein>
<dbReference type="Gene3D" id="3.30.1490.480">
    <property type="entry name" value="Endolytic murein transglycosylase"/>
    <property type="match status" value="2"/>
</dbReference>
<sequence length="171" mass="19107">MKRLRFPLIILIILGGLVALYYYFNLPVNFGKGSAVFTVEKGETVRSVALNLMDDGFIRSDLFFITLMRLGKKTRSIKAGEYEFDLETKNTKILSVLSKGIVVTIKFTIPEGYNLKQIAQRLESQGIVDSEAFLGASSDKTLLDKYKIPFETAEGFLFPDTYIIAKGLDGS</sequence>
<feature type="non-terminal residue" evidence="8">
    <location>
        <position position="171"/>
    </location>
</feature>
<evidence type="ECO:0000256" key="1">
    <source>
        <dbReference type="ARBA" id="ARBA00022475"/>
    </source>
</evidence>
<organism evidence="8">
    <name type="scientific">marine sediment metagenome</name>
    <dbReference type="NCBI Taxonomy" id="412755"/>
    <lineage>
        <taxon>unclassified sequences</taxon>
        <taxon>metagenomes</taxon>
        <taxon>ecological metagenomes</taxon>
    </lineage>
</organism>
<reference evidence="8" key="1">
    <citation type="journal article" date="2015" name="Nature">
        <title>Complex archaea that bridge the gap between prokaryotes and eukaryotes.</title>
        <authorList>
            <person name="Spang A."/>
            <person name="Saw J.H."/>
            <person name="Jorgensen S.L."/>
            <person name="Zaremba-Niedzwiedzka K."/>
            <person name="Martijn J."/>
            <person name="Lind A.E."/>
            <person name="van Eijk R."/>
            <person name="Schleper C."/>
            <person name="Guy L."/>
            <person name="Ettema T.J."/>
        </authorList>
    </citation>
    <scope>NUCLEOTIDE SEQUENCE</scope>
</reference>
<name>A0A0F8X3F2_9ZZZZ</name>
<keyword evidence="1" id="KW-1003">Cell membrane</keyword>
<comment type="caution">
    <text evidence="8">The sequence shown here is derived from an EMBL/GenBank/DDBJ whole genome shotgun (WGS) entry which is preliminary data.</text>
</comment>
<keyword evidence="3 7" id="KW-1133">Transmembrane helix</keyword>